<dbReference type="InterPro" id="IPR013830">
    <property type="entry name" value="SGNH_hydro"/>
</dbReference>
<dbReference type="Pfam" id="PF13472">
    <property type="entry name" value="Lipase_GDSL_2"/>
    <property type="match status" value="1"/>
</dbReference>
<feature type="signal peptide" evidence="1">
    <location>
        <begin position="1"/>
        <end position="18"/>
    </location>
</feature>
<dbReference type="AlphaFoldDB" id="A0A1H8Z341"/>
<dbReference type="Gene3D" id="3.40.50.1110">
    <property type="entry name" value="SGNH hydrolase"/>
    <property type="match status" value="1"/>
</dbReference>
<feature type="domain" description="SGNH hydrolase-type esterase" evidence="2">
    <location>
        <begin position="52"/>
        <end position="215"/>
    </location>
</feature>
<accession>A0A1H8Z341</accession>
<name>A0A1H8Z341_9BACT</name>
<dbReference type="InterPro" id="IPR051532">
    <property type="entry name" value="Ester_Hydrolysis_Enzymes"/>
</dbReference>
<dbReference type="PANTHER" id="PTHR30383:SF5">
    <property type="entry name" value="SGNH HYDROLASE-TYPE ESTERASE DOMAIN-CONTAINING PROTEIN"/>
    <property type="match status" value="1"/>
</dbReference>
<dbReference type="SUPFAM" id="SSF52266">
    <property type="entry name" value="SGNH hydrolase"/>
    <property type="match status" value="1"/>
</dbReference>
<evidence type="ECO:0000256" key="1">
    <source>
        <dbReference type="SAM" id="SignalP"/>
    </source>
</evidence>
<dbReference type="PANTHER" id="PTHR30383">
    <property type="entry name" value="THIOESTERASE 1/PROTEASE 1/LYSOPHOSPHOLIPASE L1"/>
    <property type="match status" value="1"/>
</dbReference>
<protein>
    <submittedName>
        <fullName evidence="3">Lysophospholipase L1</fullName>
    </submittedName>
</protein>
<evidence type="ECO:0000313" key="3">
    <source>
        <dbReference type="EMBL" id="SEP58752.1"/>
    </source>
</evidence>
<dbReference type="InterPro" id="IPR036514">
    <property type="entry name" value="SGNH_hydro_sf"/>
</dbReference>
<evidence type="ECO:0000313" key="4">
    <source>
        <dbReference type="Proteomes" id="UP000199021"/>
    </source>
</evidence>
<reference evidence="4" key="1">
    <citation type="submission" date="2016-10" db="EMBL/GenBank/DDBJ databases">
        <authorList>
            <person name="Varghese N."/>
            <person name="Submissions S."/>
        </authorList>
    </citation>
    <scope>NUCLEOTIDE SEQUENCE [LARGE SCALE GENOMIC DNA]</scope>
    <source>
        <strain evidence="4">DSM 24740</strain>
    </source>
</reference>
<proteinExistence type="predicted"/>
<dbReference type="EMBL" id="FOFB01000001">
    <property type="protein sequence ID" value="SEP58752.1"/>
    <property type="molecule type" value="Genomic_DNA"/>
</dbReference>
<gene>
    <name evidence="3" type="ORF">SAMN05444359_101152</name>
</gene>
<keyword evidence="4" id="KW-1185">Reference proteome</keyword>
<sequence>MKQLLTFLLALITLPCIGQNKEAPAPDYGGLNRYKSANAKLDVNVDGRVVLLGNSITDAWAVRDAAFFEDNNLVGRGISGQTSPQLLVRFRQDVIDLKPATVIIHIGTNDIAENTGPYDQAFTLGNIESMIDLAEKNGIEAIVASVLPATQFSWRPKLGDRSAEIVALNEALKVLAKERGLTYIDYHSALKNDENGMDTDLAKDGVHPTMKAYAIMGELVLEALR</sequence>
<dbReference type="RefSeq" id="WP_217642074.1">
    <property type="nucleotide sequence ID" value="NZ_FOFB01000001.1"/>
</dbReference>
<dbReference type="STRING" id="478744.SAMN05444359_101152"/>
<feature type="chain" id="PRO_5011468903" evidence="1">
    <location>
        <begin position="19"/>
        <end position="225"/>
    </location>
</feature>
<organism evidence="3 4">
    <name type="scientific">Neolewinella agarilytica</name>
    <dbReference type="NCBI Taxonomy" id="478744"/>
    <lineage>
        <taxon>Bacteria</taxon>
        <taxon>Pseudomonadati</taxon>
        <taxon>Bacteroidota</taxon>
        <taxon>Saprospiria</taxon>
        <taxon>Saprospirales</taxon>
        <taxon>Lewinellaceae</taxon>
        <taxon>Neolewinella</taxon>
    </lineage>
</organism>
<dbReference type="GO" id="GO:0004622">
    <property type="term" value="F:phosphatidylcholine lysophospholipase activity"/>
    <property type="evidence" value="ECO:0007669"/>
    <property type="project" value="TreeGrafter"/>
</dbReference>
<dbReference type="Proteomes" id="UP000199021">
    <property type="component" value="Unassembled WGS sequence"/>
</dbReference>
<evidence type="ECO:0000259" key="2">
    <source>
        <dbReference type="Pfam" id="PF13472"/>
    </source>
</evidence>
<keyword evidence="1" id="KW-0732">Signal</keyword>
<dbReference type="InParanoid" id="A0A1H8Z341"/>